<feature type="transmembrane region" description="Helical" evidence="7">
    <location>
        <begin position="50"/>
        <end position="73"/>
    </location>
</feature>
<evidence type="ECO:0000256" key="7">
    <source>
        <dbReference type="SAM" id="Phobius"/>
    </source>
</evidence>
<dbReference type="RefSeq" id="WP_036687612.1">
    <property type="nucleotide sequence ID" value="NZ_FYEP01000023.1"/>
</dbReference>
<reference evidence="8 9" key="1">
    <citation type="submission" date="2014-06" db="EMBL/GenBank/DDBJ databases">
        <title>Draft genome sequence of Paenibacillus sp. MSt1.</title>
        <authorList>
            <person name="Aw Y.K."/>
            <person name="Ong K.S."/>
            <person name="Gan H.M."/>
            <person name="Lee S.M."/>
        </authorList>
    </citation>
    <scope>NUCLEOTIDE SEQUENCE [LARGE SCALE GENOMIC DNA]</scope>
    <source>
        <strain evidence="8 9">MSt1</strain>
    </source>
</reference>
<proteinExistence type="inferred from homology"/>
<dbReference type="GO" id="GO:0005886">
    <property type="term" value="C:plasma membrane"/>
    <property type="evidence" value="ECO:0007669"/>
    <property type="project" value="UniProtKB-SubCell"/>
</dbReference>
<keyword evidence="6 7" id="KW-0472">Membrane</keyword>
<protein>
    <submittedName>
        <fullName evidence="8">Membrane protein</fullName>
    </submittedName>
</protein>
<evidence type="ECO:0000313" key="9">
    <source>
        <dbReference type="Proteomes" id="UP000028123"/>
    </source>
</evidence>
<dbReference type="PANTHER" id="PTHR40043:SF1">
    <property type="entry name" value="UPF0719 INNER MEMBRANE PROTEIN YJFL"/>
    <property type="match status" value="1"/>
</dbReference>
<dbReference type="AlphaFoldDB" id="A0A081NZ25"/>
<comment type="subcellular location">
    <subcellularLocation>
        <location evidence="1">Cell membrane</location>
        <topology evidence="1">Multi-pass membrane protein</topology>
    </subcellularLocation>
</comment>
<accession>A0A081NZ25</accession>
<organism evidence="8 9">
    <name type="scientific">Paenibacillus tyrfis</name>
    <dbReference type="NCBI Taxonomy" id="1501230"/>
    <lineage>
        <taxon>Bacteria</taxon>
        <taxon>Bacillati</taxon>
        <taxon>Bacillota</taxon>
        <taxon>Bacilli</taxon>
        <taxon>Bacillales</taxon>
        <taxon>Paenibacillaceae</taxon>
        <taxon>Paenibacillus</taxon>
    </lineage>
</organism>
<evidence type="ECO:0000313" key="8">
    <source>
        <dbReference type="EMBL" id="KEQ23698.1"/>
    </source>
</evidence>
<keyword evidence="3" id="KW-1003">Cell membrane</keyword>
<keyword evidence="9" id="KW-1185">Reference proteome</keyword>
<evidence type="ECO:0000256" key="2">
    <source>
        <dbReference type="ARBA" id="ARBA00005779"/>
    </source>
</evidence>
<dbReference type="Proteomes" id="UP000028123">
    <property type="component" value="Unassembled WGS sequence"/>
</dbReference>
<feature type="transmembrane region" description="Helical" evidence="7">
    <location>
        <begin position="79"/>
        <end position="100"/>
    </location>
</feature>
<dbReference type="Pfam" id="PF03994">
    <property type="entry name" value="DUF350"/>
    <property type="match status" value="1"/>
</dbReference>
<dbReference type="OrthoDB" id="2352756at2"/>
<evidence type="ECO:0000256" key="3">
    <source>
        <dbReference type="ARBA" id="ARBA00022475"/>
    </source>
</evidence>
<keyword evidence="5 7" id="KW-1133">Transmembrane helix</keyword>
<comment type="caution">
    <text evidence="8">The sequence shown here is derived from an EMBL/GenBank/DDBJ whole genome shotgun (WGS) entry which is preliminary data.</text>
</comment>
<evidence type="ECO:0000256" key="6">
    <source>
        <dbReference type="ARBA" id="ARBA00023136"/>
    </source>
</evidence>
<dbReference type="PANTHER" id="PTHR40043">
    <property type="entry name" value="UPF0719 INNER MEMBRANE PROTEIN YJFL"/>
    <property type="match status" value="1"/>
</dbReference>
<evidence type="ECO:0000256" key="1">
    <source>
        <dbReference type="ARBA" id="ARBA00004651"/>
    </source>
</evidence>
<feature type="transmembrane region" description="Helical" evidence="7">
    <location>
        <begin position="120"/>
        <end position="139"/>
    </location>
</feature>
<dbReference type="eggNOG" id="COG3766">
    <property type="taxonomic scope" value="Bacteria"/>
</dbReference>
<comment type="similarity">
    <text evidence="2">Belongs to the UPF0719 family.</text>
</comment>
<feature type="transmembrane region" description="Helical" evidence="7">
    <location>
        <begin position="18"/>
        <end position="38"/>
    </location>
</feature>
<sequence length="140" mass="15688">MADKEVDFLLSNPYVETLAFFSIAVLALIVFLAIFELVTKYKDWDEIKNGNLSVAMATGGKIFGICNLFRFAILNNDSVLHSLIWAGYGFLLLLAAYFIFEFMTPYFKIDEQIQKDNRAVGFLSMVISVSLSYVIGASVT</sequence>
<dbReference type="EMBL" id="JNVM01000020">
    <property type="protein sequence ID" value="KEQ23698.1"/>
    <property type="molecule type" value="Genomic_DNA"/>
</dbReference>
<name>A0A081NZ25_9BACL</name>
<keyword evidence="4 7" id="KW-0812">Transmembrane</keyword>
<evidence type="ECO:0000256" key="5">
    <source>
        <dbReference type="ARBA" id="ARBA00022989"/>
    </source>
</evidence>
<gene>
    <name evidence="8" type="ORF">ET33_14575</name>
</gene>
<evidence type="ECO:0000256" key="4">
    <source>
        <dbReference type="ARBA" id="ARBA00022692"/>
    </source>
</evidence>
<dbReference type="InterPro" id="IPR007140">
    <property type="entry name" value="DUF350"/>
</dbReference>